<dbReference type="InterPro" id="IPR006652">
    <property type="entry name" value="Kelch_1"/>
</dbReference>
<dbReference type="EMBL" id="CAKMNS010000417">
    <property type="protein sequence ID" value="CAH1277578.1"/>
    <property type="molecule type" value="Genomic_DNA"/>
</dbReference>
<keyword evidence="6" id="KW-1185">Reference proteome</keyword>
<proteinExistence type="predicted"/>
<keyword evidence="2" id="KW-0677">Repeat</keyword>
<evidence type="ECO:0000259" key="4">
    <source>
        <dbReference type="PROSITE" id="PS50097"/>
    </source>
</evidence>
<reference evidence="5" key="1">
    <citation type="submission" date="2022-01" db="EMBL/GenBank/DDBJ databases">
        <authorList>
            <person name="Braso-Vives M."/>
        </authorList>
    </citation>
    <scope>NUCLEOTIDE SEQUENCE</scope>
</reference>
<dbReference type="InterPro" id="IPR015915">
    <property type="entry name" value="Kelch-typ_b-propeller"/>
</dbReference>
<organism evidence="5 6">
    <name type="scientific">Branchiostoma lanceolatum</name>
    <name type="common">Common lancelet</name>
    <name type="synonym">Amphioxus lanceolatum</name>
    <dbReference type="NCBI Taxonomy" id="7740"/>
    <lineage>
        <taxon>Eukaryota</taxon>
        <taxon>Metazoa</taxon>
        <taxon>Chordata</taxon>
        <taxon>Cephalochordata</taxon>
        <taxon>Leptocardii</taxon>
        <taxon>Amphioxiformes</taxon>
        <taxon>Branchiostomatidae</taxon>
        <taxon>Branchiostoma</taxon>
    </lineage>
</organism>
<evidence type="ECO:0000256" key="2">
    <source>
        <dbReference type="ARBA" id="ARBA00022737"/>
    </source>
</evidence>
<dbReference type="PANTHER" id="PTHR24412:SF272">
    <property type="entry name" value="KELCH-LIKE PROTEIN DIABLO"/>
    <property type="match status" value="1"/>
</dbReference>
<dbReference type="Gene3D" id="3.30.710.10">
    <property type="entry name" value="Potassium Channel Kv1.1, Chain A"/>
    <property type="match status" value="1"/>
</dbReference>
<dbReference type="Gene3D" id="1.25.40.420">
    <property type="match status" value="1"/>
</dbReference>
<evidence type="ECO:0000313" key="6">
    <source>
        <dbReference type="Proteomes" id="UP000838412"/>
    </source>
</evidence>
<dbReference type="SMART" id="SM00612">
    <property type="entry name" value="Kelch"/>
    <property type="match status" value="1"/>
</dbReference>
<dbReference type="SMART" id="SM00875">
    <property type="entry name" value="BACK"/>
    <property type="match status" value="1"/>
</dbReference>
<dbReference type="SUPFAM" id="SSF117281">
    <property type="entry name" value="Kelch motif"/>
    <property type="match status" value="1"/>
</dbReference>
<sequence length="333" mass="37747">MMGSPVQKMRSYCDRDEDHNWHKHCNDFHNYHEDDSCSFGNRCNIHALHTELTRQRKTGKFVDVVVEVEGREYSCHRAVLATVPYFKAMFSTNLLESKAKVITLHDIDSSSFSKLLDFVYTGKIQIGKDDVQDILQVAHMLQVERVLQYCDMFIQRNLCPSNCVGVMLLANMYGLSSLKTSARRLVMTRFSEVGQSEGFLSLSTKQLLDLLEDKELRVASEDIGGASQSAEWLAKITAAKEGHLIGLPHDQLMADTGREEAERQPRDPPGGNKPSKQTFRYDFSTDTWTRLPDMPRGRAGHQSVIVDGKLFLVGGITEAMFFNIFSMDCYDID</sequence>
<feature type="region of interest" description="Disordered" evidence="3">
    <location>
        <begin position="256"/>
        <end position="279"/>
    </location>
</feature>
<dbReference type="SUPFAM" id="SSF54695">
    <property type="entry name" value="POZ domain"/>
    <property type="match status" value="1"/>
</dbReference>
<dbReference type="Proteomes" id="UP000838412">
    <property type="component" value="Unassembled WGS sequence"/>
</dbReference>
<evidence type="ECO:0000313" key="5">
    <source>
        <dbReference type="EMBL" id="CAH1277578.1"/>
    </source>
</evidence>
<dbReference type="CDD" id="cd14733">
    <property type="entry name" value="BACK"/>
    <property type="match status" value="1"/>
</dbReference>
<protein>
    <submittedName>
        <fullName evidence="5">KLHL17 protein</fullName>
    </submittedName>
</protein>
<dbReference type="Pfam" id="PF00651">
    <property type="entry name" value="BTB"/>
    <property type="match status" value="1"/>
</dbReference>
<feature type="compositionally biased region" description="Basic and acidic residues" evidence="3">
    <location>
        <begin position="256"/>
        <end position="266"/>
    </location>
</feature>
<evidence type="ECO:0000256" key="3">
    <source>
        <dbReference type="SAM" id="MobiDB-lite"/>
    </source>
</evidence>
<dbReference type="Pfam" id="PF07707">
    <property type="entry name" value="BACK"/>
    <property type="match status" value="1"/>
</dbReference>
<name>A0A8S4MPL5_BRALA</name>
<keyword evidence="1" id="KW-0880">Kelch repeat</keyword>
<gene>
    <name evidence="5" type="primary">KLHL17</name>
    <name evidence="5" type="ORF">BLAG_LOCUS26339</name>
</gene>
<comment type="caution">
    <text evidence="5">The sequence shown here is derived from an EMBL/GenBank/DDBJ whole genome shotgun (WGS) entry which is preliminary data.</text>
</comment>
<evidence type="ECO:0000256" key="1">
    <source>
        <dbReference type="ARBA" id="ARBA00022441"/>
    </source>
</evidence>
<dbReference type="InterPro" id="IPR011333">
    <property type="entry name" value="SKP1/BTB/POZ_sf"/>
</dbReference>
<feature type="domain" description="BTB" evidence="4">
    <location>
        <begin position="62"/>
        <end position="128"/>
    </location>
</feature>
<dbReference type="SMART" id="SM00225">
    <property type="entry name" value="BTB"/>
    <property type="match status" value="1"/>
</dbReference>
<dbReference type="Gene3D" id="2.120.10.80">
    <property type="entry name" value="Kelch-type beta propeller"/>
    <property type="match status" value="1"/>
</dbReference>
<dbReference type="InterPro" id="IPR011705">
    <property type="entry name" value="BACK"/>
</dbReference>
<dbReference type="InterPro" id="IPR000210">
    <property type="entry name" value="BTB/POZ_dom"/>
</dbReference>
<dbReference type="PANTHER" id="PTHR24412">
    <property type="entry name" value="KELCH PROTEIN"/>
    <property type="match status" value="1"/>
</dbReference>
<dbReference type="PROSITE" id="PS50097">
    <property type="entry name" value="BTB"/>
    <property type="match status" value="1"/>
</dbReference>
<accession>A0A8S4MPL5</accession>
<dbReference type="OrthoDB" id="624345at2759"/>
<dbReference type="Pfam" id="PF01344">
    <property type="entry name" value="Kelch_1"/>
    <property type="match status" value="1"/>
</dbReference>
<dbReference type="AlphaFoldDB" id="A0A8S4MPL5"/>